<dbReference type="RefSeq" id="WP_168659006.1">
    <property type="nucleotide sequence ID" value="NZ_CP051180.1"/>
</dbReference>
<dbReference type="EMBL" id="CP051180">
    <property type="protein sequence ID" value="QIZ75745.1"/>
    <property type="molecule type" value="Genomic_DNA"/>
</dbReference>
<keyword evidence="1" id="KW-1133">Transmembrane helix</keyword>
<dbReference type="Proteomes" id="UP000501602">
    <property type="component" value="Chromosome"/>
</dbReference>
<organism evidence="2 3">
    <name type="scientific">Ferrimonas lipolytica</name>
    <dbReference type="NCBI Taxonomy" id="2724191"/>
    <lineage>
        <taxon>Bacteria</taxon>
        <taxon>Pseudomonadati</taxon>
        <taxon>Pseudomonadota</taxon>
        <taxon>Gammaproteobacteria</taxon>
        <taxon>Alteromonadales</taxon>
        <taxon>Ferrimonadaceae</taxon>
        <taxon>Ferrimonas</taxon>
    </lineage>
</organism>
<dbReference type="Pfam" id="PF11201">
    <property type="entry name" value="DUF2982"/>
    <property type="match status" value="1"/>
</dbReference>
<dbReference type="InterPro" id="IPR021367">
    <property type="entry name" value="DUF2982"/>
</dbReference>
<name>A0A6H1U9L8_9GAMM</name>
<evidence type="ECO:0000313" key="3">
    <source>
        <dbReference type="Proteomes" id="UP000501602"/>
    </source>
</evidence>
<evidence type="ECO:0000256" key="1">
    <source>
        <dbReference type="SAM" id="Phobius"/>
    </source>
</evidence>
<sequence length="195" mass="22342">MAAAALLMLVVLLLNHQLLPQAWLIGPTLMAIFCLVLGWVKRSEPKVSISITPRGISYRHRRGRWLLPWQQLQRVDIVRFDDVALPYVGIKIRNPLHHVSRIRPRLALAITVEQKALLQLTQPQSCNQCELLLNDNRDSPFSGVQAAYYRQQQLLQQQLGFELYLPESALDRSAEEMVALLKQCRNDTLKPGFKL</sequence>
<reference evidence="2 3" key="1">
    <citation type="submission" date="2020-04" db="EMBL/GenBank/DDBJ databases">
        <title>Ferrimonas sp. S7 isolated from sea water.</title>
        <authorList>
            <person name="Bae S.S."/>
            <person name="Baek K."/>
        </authorList>
    </citation>
    <scope>NUCLEOTIDE SEQUENCE [LARGE SCALE GENOMIC DNA]</scope>
    <source>
        <strain evidence="2 3">S7</strain>
    </source>
</reference>
<dbReference type="AlphaFoldDB" id="A0A6H1U9L8"/>
<feature type="transmembrane region" description="Helical" evidence="1">
    <location>
        <begin position="23"/>
        <end position="40"/>
    </location>
</feature>
<keyword evidence="3" id="KW-1185">Reference proteome</keyword>
<protein>
    <submittedName>
        <fullName evidence="2">DUF2982 domain-containing protein</fullName>
    </submittedName>
</protein>
<keyword evidence="1" id="KW-0472">Membrane</keyword>
<gene>
    <name evidence="2" type="ORF">HER31_01805</name>
</gene>
<keyword evidence="1" id="KW-0812">Transmembrane</keyword>
<accession>A0A6H1U9L8</accession>
<evidence type="ECO:0000313" key="2">
    <source>
        <dbReference type="EMBL" id="QIZ75745.1"/>
    </source>
</evidence>
<proteinExistence type="predicted"/>
<dbReference type="KEGG" id="fes:HER31_01805"/>